<reference evidence="2 3" key="1">
    <citation type="submission" date="2015-07" db="EMBL/GenBank/DDBJ databases">
        <authorList>
            <person name="Noorani M."/>
        </authorList>
    </citation>
    <scope>NUCLEOTIDE SEQUENCE [LARGE SCALE GENOMIC DNA]</scope>
    <source>
        <strain evidence="2 3">CECT 7802</strain>
    </source>
</reference>
<dbReference type="OrthoDB" id="7658996at2"/>
<dbReference type="AlphaFoldDB" id="A0A0M6YJ74"/>
<gene>
    <name evidence="2" type="ORF">JDO7802_02432</name>
</gene>
<accession>A0A0M6YJ74</accession>
<dbReference type="EMBL" id="CXSU01000012">
    <property type="protein sequence ID" value="CTQ50408.1"/>
    <property type="molecule type" value="Genomic_DNA"/>
</dbReference>
<dbReference type="STRING" id="420998.JDO7802_02432"/>
<dbReference type="RefSeq" id="WP_055085895.1">
    <property type="nucleotide sequence ID" value="NZ_CXSU01000012.1"/>
</dbReference>
<sequence length="144" mass="14883">MIRILALAVMLSPGIAYAQKFVSVGDDGETTAIAAENETPEDDTTSVADAYGDSLVFDGATVEEIEALLANAAANGQAADAEHTLVGRVSTDENGDAVLTLDTSGSLASSEAPGVDTLELGECNEGTNWVSNETNCYNAYPTEF</sequence>
<keyword evidence="1" id="KW-0732">Signal</keyword>
<evidence type="ECO:0000313" key="3">
    <source>
        <dbReference type="Proteomes" id="UP000049222"/>
    </source>
</evidence>
<name>A0A0M6YJ74_9RHOB</name>
<evidence type="ECO:0000313" key="2">
    <source>
        <dbReference type="EMBL" id="CTQ50408.1"/>
    </source>
</evidence>
<feature type="chain" id="PRO_5005808114" description="Pilin" evidence="1">
    <location>
        <begin position="19"/>
        <end position="144"/>
    </location>
</feature>
<keyword evidence="3" id="KW-1185">Reference proteome</keyword>
<protein>
    <recommendedName>
        <fullName evidence="4">Pilin</fullName>
    </recommendedName>
</protein>
<dbReference type="Proteomes" id="UP000049222">
    <property type="component" value="Unassembled WGS sequence"/>
</dbReference>
<proteinExistence type="predicted"/>
<evidence type="ECO:0000256" key="1">
    <source>
        <dbReference type="SAM" id="SignalP"/>
    </source>
</evidence>
<evidence type="ECO:0008006" key="4">
    <source>
        <dbReference type="Google" id="ProtNLM"/>
    </source>
</evidence>
<feature type="signal peptide" evidence="1">
    <location>
        <begin position="1"/>
        <end position="18"/>
    </location>
</feature>
<organism evidence="2 3">
    <name type="scientific">Jannaschia donghaensis</name>
    <dbReference type="NCBI Taxonomy" id="420998"/>
    <lineage>
        <taxon>Bacteria</taxon>
        <taxon>Pseudomonadati</taxon>
        <taxon>Pseudomonadota</taxon>
        <taxon>Alphaproteobacteria</taxon>
        <taxon>Rhodobacterales</taxon>
        <taxon>Roseobacteraceae</taxon>
        <taxon>Jannaschia</taxon>
    </lineage>
</organism>